<dbReference type="PANTHER" id="PTHR32022:SF10">
    <property type="entry name" value="D-GLUTAMATE CYCLASE, MITOCHONDRIAL"/>
    <property type="match status" value="1"/>
</dbReference>
<dbReference type="Gene3D" id="3.40.1640.10">
    <property type="entry name" value="PSTPO5379-like"/>
    <property type="match status" value="1"/>
</dbReference>
<reference evidence="4 5" key="1">
    <citation type="submission" date="2018-01" db="EMBL/GenBank/DDBJ databases">
        <title>Whole genome analyses suggest that Burkholderia sensu lato contains two further novel genera in the rhizoxinica-symbiotica group Mycetohabitans gen. nov., and Trinickia gen. nov.: implications for the evolution of diazotrophy and nodulation in the Burkholderiaceae.</title>
        <authorList>
            <person name="Estrada-de los Santos P."/>
            <person name="Palmer M."/>
            <person name="Chavez-Ramirez B."/>
            <person name="Beukes C."/>
            <person name="Steenkamp E.T."/>
            <person name="Hirsch A.M."/>
            <person name="Manyaka P."/>
            <person name="Maluk M."/>
            <person name="Lafos M."/>
            <person name="Crook M."/>
            <person name="Gross E."/>
            <person name="Simon M.F."/>
            <person name="Bueno dos Reis Junior F."/>
            <person name="Poole P.S."/>
            <person name="Venter S.N."/>
            <person name="James E.K."/>
        </authorList>
    </citation>
    <scope>NUCLEOTIDE SEQUENCE [LARGE SCALE GENOMIC DNA]</scope>
    <source>
        <strain evidence="4 5">GIMN1.004</strain>
    </source>
</reference>
<evidence type="ECO:0000313" key="4">
    <source>
        <dbReference type="EMBL" id="PMS18505.1"/>
    </source>
</evidence>
<name>A0A2N7VN25_9BURK</name>
<comment type="similarity">
    <text evidence="1 3">Belongs to the D-glutamate cyclase family.</text>
</comment>
<evidence type="ECO:0000256" key="1">
    <source>
        <dbReference type="ARBA" id="ARBA00007896"/>
    </source>
</evidence>
<dbReference type="InterPro" id="IPR009906">
    <property type="entry name" value="D-Glu_cyclase"/>
</dbReference>
<proteinExistence type="inferred from homology"/>
<dbReference type="SUPFAM" id="SSF160920">
    <property type="entry name" value="PSTPO5379-like"/>
    <property type="match status" value="1"/>
</dbReference>
<evidence type="ECO:0000256" key="2">
    <source>
        <dbReference type="ARBA" id="ARBA00023239"/>
    </source>
</evidence>
<dbReference type="InterPro" id="IPR016938">
    <property type="entry name" value="UPF0317"/>
</dbReference>
<dbReference type="InterPro" id="IPR038021">
    <property type="entry name" value="Putative_hydro-lyase"/>
</dbReference>
<dbReference type="FunFam" id="3.30.2040.10:FF:000001">
    <property type="entry name" value="D-glutamate cyclase, mitochondrial"/>
    <property type="match status" value="1"/>
</dbReference>
<evidence type="ECO:0000256" key="3">
    <source>
        <dbReference type="HAMAP-Rule" id="MF_01830"/>
    </source>
</evidence>
<evidence type="ECO:0000313" key="5">
    <source>
        <dbReference type="Proteomes" id="UP000235616"/>
    </source>
</evidence>
<dbReference type="EC" id="4.2.1.-" evidence="3"/>
<dbReference type="EMBL" id="PNYA01000014">
    <property type="protein sequence ID" value="PMS18505.1"/>
    <property type="molecule type" value="Genomic_DNA"/>
</dbReference>
<comment type="caution">
    <text evidence="4">The sequence shown here is derived from an EMBL/GenBank/DDBJ whole genome shotgun (WGS) entry which is preliminary data.</text>
</comment>
<dbReference type="Pfam" id="PF07286">
    <property type="entry name" value="D-Glu_cyclase"/>
    <property type="match status" value="1"/>
</dbReference>
<dbReference type="PANTHER" id="PTHR32022">
    <property type="entry name" value="D-GLUTAMATE CYCLASE, MITOCHONDRIAL"/>
    <property type="match status" value="1"/>
</dbReference>
<dbReference type="OrthoDB" id="149585at2"/>
<keyword evidence="5" id="KW-1185">Reference proteome</keyword>
<gene>
    <name evidence="4" type="ORF">C0Z18_16340</name>
</gene>
<dbReference type="PIRSF" id="PIRSF029755">
    <property type="entry name" value="UCP029755"/>
    <property type="match status" value="1"/>
</dbReference>
<dbReference type="RefSeq" id="WP_102646468.1">
    <property type="nucleotide sequence ID" value="NZ_PNYA01000014.1"/>
</dbReference>
<protein>
    <recommendedName>
        <fullName evidence="3">Putative hydro-lyase C0Z18_16340</fullName>
        <ecNumber evidence="3">4.2.1.-</ecNumber>
    </recommendedName>
</protein>
<dbReference type="GO" id="GO:0016829">
    <property type="term" value="F:lyase activity"/>
    <property type="evidence" value="ECO:0007669"/>
    <property type="project" value="UniProtKB-KW"/>
</dbReference>
<dbReference type="Proteomes" id="UP000235616">
    <property type="component" value="Unassembled WGS sequence"/>
</dbReference>
<organism evidence="4 5">
    <name type="scientific">Trinickia dabaoshanensis</name>
    <dbReference type="NCBI Taxonomy" id="564714"/>
    <lineage>
        <taxon>Bacteria</taxon>
        <taxon>Pseudomonadati</taxon>
        <taxon>Pseudomonadota</taxon>
        <taxon>Betaproteobacteria</taxon>
        <taxon>Burkholderiales</taxon>
        <taxon>Burkholderiaceae</taxon>
        <taxon>Trinickia</taxon>
    </lineage>
</organism>
<sequence>MPYRFRQRVRHKDFKGPTAGQCGEYAQANLVIVPSAYAEDFLRFCIRNPKACPLLGVGERGQWNVPALGQDIDLRTDVPGYNVYRDGELQAQPDDILSLWSDDLVAFAIGCSFSFEQMLTHEHIGLRHVEEGVNVPMYRTDIENAPAGPFGGRLVVSMRPMTGAHAIRAVQVTSRFPSVHGAPVHLGSPRAIGIADLGRPDYGDAVTVREDEVPVFWACGVTPQSALEAARLPFAIAHRPGHMLVTDIPNASLAVL</sequence>
<dbReference type="HAMAP" id="MF_01830">
    <property type="entry name" value="Hydro_lyase"/>
    <property type="match status" value="1"/>
</dbReference>
<dbReference type="AlphaFoldDB" id="A0A2N7VN25"/>
<accession>A0A2N7VN25</accession>
<keyword evidence="2 3" id="KW-0456">Lyase</keyword>
<dbReference type="Gene3D" id="3.30.2040.10">
    <property type="entry name" value="PSTPO5379-like domain"/>
    <property type="match status" value="1"/>
</dbReference>
<dbReference type="NCBIfam" id="NF003969">
    <property type="entry name" value="PRK05463.1"/>
    <property type="match status" value="1"/>
</dbReference>